<reference evidence="2 3" key="1">
    <citation type="submission" date="2017-03" db="EMBL/GenBank/DDBJ databases">
        <title>Complete nucleotide sequence of a bacteriophage from Xanthomonas oryzae pv. oryzicola.</title>
        <authorList>
            <person name="Niu X."/>
            <person name="Li K."/>
            <person name="Xu L."/>
            <person name="Zhao M."/>
            <person name="Jiang W."/>
            <person name="Tang J."/>
            <person name="He Y."/>
        </authorList>
    </citation>
    <scope>NUCLEOTIDE SEQUENCE [LARGE SCALE GENOMIC DNA]</scope>
</reference>
<feature type="region of interest" description="Disordered" evidence="1">
    <location>
        <begin position="1"/>
        <end position="34"/>
    </location>
</feature>
<protein>
    <submittedName>
        <fullName evidence="2">Uncharacterized protein</fullName>
    </submittedName>
</protein>
<evidence type="ECO:0000313" key="3">
    <source>
        <dbReference type="Proteomes" id="UP000222236"/>
    </source>
</evidence>
<sequence>MRDDKDPGTLEMQLPKRRGRPPANGVAAQSAADHSRLYRARRKVSAMYAWSDCINTSGIGGEPVSDAVVLEAIRRAIAKGQREAVVDLAGELVRRYS</sequence>
<dbReference type="EMBL" id="KY853667">
    <property type="protein sequence ID" value="ARK07721.1"/>
    <property type="molecule type" value="Genomic_DNA"/>
</dbReference>
<evidence type="ECO:0000313" key="2">
    <source>
        <dbReference type="EMBL" id="ARK07721.1"/>
    </source>
</evidence>
<dbReference type="KEGG" id="vg:65073034"/>
<organism evidence="2 3">
    <name type="scientific">Xanthomonas phage Xf409</name>
    <dbReference type="NCBI Taxonomy" id="1979540"/>
    <lineage>
        <taxon>Viruses</taxon>
        <taxon>Monodnaviria</taxon>
        <taxon>Loebvirae</taxon>
        <taxon>Hofneiviricota</taxon>
        <taxon>Faserviricetes</taxon>
        <taxon>Tubulavirales</taxon>
        <taxon>Inoviridae</taxon>
        <taxon>Xylivirus</taxon>
        <taxon>Xylivirus Xf109</taxon>
    </lineage>
</organism>
<dbReference type="Proteomes" id="UP000222236">
    <property type="component" value="Segment"/>
</dbReference>
<evidence type="ECO:0000256" key="1">
    <source>
        <dbReference type="SAM" id="MobiDB-lite"/>
    </source>
</evidence>
<dbReference type="RefSeq" id="YP_010084006.1">
    <property type="nucleotide sequence ID" value="NC_055055.1"/>
</dbReference>
<accession>A0A1W6DXU7</accession>
<dbReference type="GeneID" id="65073034"/>
<proteinExistence type="predicted"/>
<name>A0A1W6DXU7_9VIRU</name>